<proteinExistence type="predicted"/>
<accession>A0A2P2QSH9</accession>
<dbReference type="EMBL" id="GGEC01089485">
    <property type="protein sequence ID" value="MBX69969.1"/>
    <property type="molecule type" value="Transcribed_RNA"/>
</dbReference>
<evidence type="ECO:0000313" key="1">
    <source>
        <dbReference type="EMBL" id="MBX69969.1"/>
    </source>
</evidence>
<name>A0A2P2QSH9_RHIMU</name>
<reference evidence="1" key="1">
    <citation type="submission" date="2018-02" db="EMBL/GenBank/DDBJ databases">
        <title>Rhizophora mucronata_Transcriptome.</title>
        <authorList>
            <person name="Meera S.P."/>
            <person name="Sreeshan A."/>
            <person name="Augustine A."/>
        </authorList>
    </citation>
    <scope>NUCLEOTIDE SEQUENCE</scope>
    <source>
        <tissue evidence="1">Leaf</tissue>
    </source>
</reference>
<organism evidence="1">
    <name type="scientific">Rhizophora mucronata</name>
    <name type="common">Asiatic mangrove</name>
    <dbReference type="NCBI Taxonomy" id="61149"/>
    <lineage>
        <taxon>Eukaryota</taxon>
        <taxon>Viridiplantae</taxon>
        <taxon>Streptophyta</taxon>
        <taxon>Embryophyta</taxon>
        <taxon>Tracheophyta</taxon>
        <taxon>Spermatophyta</taxon>
        <taxon>Magnoliopsida</taxon>
        <taxon>eudicotyledons</taxon>
        <taxon>Gunneridae</taxon>
        <taxon>Pentapetalae</taxon>
        <taxon>rosids</taxon>
        <taxon>fabids</taxon>
        <taxon>Malpighiales</taxon>
        <taxon>Rhizophoraceae</taxon>
        <taxon>Rhizophora</taxon>
    </lineage>
</organism>
<protein>
    <submittedName>
        <fullName evidence="1">Uncharacterized protein</fullName>
    </submittedName>
</protein>
<sequence>MEEKIQPRFSCYLAAAELSSWFLFRGKEKSCLVHPTY</sequence>
<dbReference type="AlphaFoldDB" id="A0A2P2QSH9"/>